<dbReference type="InterPro" id="IPR024787">
    <property type="entry name" value="EcsC"/>
</dbReference>
<dbReference type="AlphaFoldDB" id="A0A2T0ZWR5"/>
<keyword evidence="2" id="KW-1185">Reference proteome</keyword>
<proteinExistence type="predicted"/>
<gene>
    <name evidence="1" type="ORF">CLV47_11483</name>
</gene>
<dbReference type="RefSeq" id="WP_106349962.1">
    <property type="nucleotide sequence ID" value="NZ_PVUE01000014.1"/>
</dbReference>
<evidence type="ECO:0000313" key="2">
    <source>
        <dbReference type="Proteomes" id="UP000237752"/>
    </source>
</evidence>
<protein>
    <submittedName>
        <fullName evidence="1">EcsC family protein</fullName>
    </submittedName>
</protein>
<evidence type="ECO:0000313" key="1">
    <source>
        <dbReference type="EMBL" id="PRZ40786.1"/>
    </source>
</evidence>
<dbReference type="Proteomes" id="UP000237752">
    <property type="component" value="Unassembled WGS sequence"/>
</dbReference>
<name>A0A2T0ZWR5_9ACTN</name>
<sequence>MDLKDLASRALSHSKVPEYSSGFVREAFNRAIDGTGRLPGAARSADKRLAQVAGDTNEAIDLLISSHLKYAGSQGFVTNLGGIASMAVLAPTNIAALALVQCHLVGGIAHLHGLDLADPRTRSAVLACMIGPDSVKRLVRKKSLPGTPYQLAHVEEYDPELAKVIATELTSELISRTLGKRAVGFVGRRVPVLGGGVGAAGDAYSTRKIGKYAAKEFRPR</sequence>
<reference evidence="1 2" key="1">
    <citation type="submission" date="2018-03" db="EMBL/GenBank/DDBJ databases">
        <title>Genomic Encyclopedia of Archaeal and Bacterial Type Strains, Phase II (KMG-II): from individual species to whole genera.</title>
        <authorList>
            <person name="Goeker M."/>
        </authorList>
    </citation>
    <scope>NUCLEOTIDE SEQUENCE [LARGE SCALE GENOMIC DNA]</scope>
    <source>
        <strain evidence="1 2">DSM 100065</strain>
    </source>
</reference>
<comment type="caution">
    <text evidence="1">The sequence shown here is derived from an EMBL/GenBank/DDBJ whole genome shotgun (WGS) entry which is preliminary data.</text>
</comment>
<dbReference type="OrthoDB" id="1425703at2"/>
<organism evidence="1 2">
    <name type="scientific">Antricoccus suffuscus</name>
    <dbReference type="NCBI Taxonomy" id="1629062"/>
    <lineage>
        <taxon>Bacteria</taxon>
        <taxon>Bacillati</taxon>
        <taxon>Actinomycetota</taxon>
        <taxon>Actinomycetes</taxon>
        <taxon>Geodermatophilales</taxon>
        <taxon>Antricoccaceae</taxon>
        <taxon>Antricoccus</taxon>
    </lineage>
</organism>
<dbReference type="Pfam" id="PF12787">
    <property type="entry name" value="EcsC"/>
    <property type="match status" value="1"/>
</dbReference>
<accession>A0A2T0ZWR5</accession>
<dbReference type="EMBL" id="PVUE01000014">
    <property type="protein sequence ID" value="PRZ40786.1"/>
    <property type="molecule type" value="Genomic_DNA"/>
</dbReference>